<protein>
    <recommendedName>
        <fullName evidence="6">Nuclear transcription factor Y subunit</fullName>
    </recommendedName>
</protein>
<dbReference type="EMBL" id="CM031828">
    <property type="protein sequence ID" value="KAG6718320.1"/>
    <property type="molecule type" value="Genomic_DNA"/>
</dbReference>
<dbReference type="EMBL" id="CM031828">
    <property type="protein sequence ID" value="KAG6718319.1"/>
    <property type="molecule type" value="Genomic_DNA"/>
</dbReference>
<evidence type="ECO:0000256" key="6">
    <source>
        <dbReference type="RuleBase" id="RU367155"/>
    </source>
</evidence>
<comment type="function">
    <text evidence="6">Component of the sequence-specific heterotrimeric transcription factor (NF-Y) which specifically recognizes a 5'-CCAAT-3' box motif found in the promoters of its target genes.</text>
</comment>
<dbReference type="PANTHER" id="PTHR12632">
    <property type="entry name" value="TRANSCRIPTION FACTOR NF-Y ALPHA-RELATED"/>
    <property type="match status" value="1"/>
</dbReference>
<dbReference type="GO" id="GO:0003700">
    <property type="term" value="F:DNA-binding transcription factor activity"/>
    <property type="evidence" value="ECO:0007669"/>
    <property type="project" value="UniProtKB-UniRule"/>
</dbReference>
<reference evidence="8" key="1">
    <citation type="submission" date="2021-01" db="EMBL/GenBank/DDBJ databases">
        <authorList>
            <person name="Lovell J.T."/>
            <person name="Bentley N."/>
            <person name="Bhattarai G."/>
            <person name="Jenkins J.W."/>
            <person name="Sreedasyam A."/>
            <person name="Alarcon Y."/>
            <person name="Bock C."/>
            <person name="Boston L."/>
            <person name="Carlson J."/>
            <person name="Cervantes K."/>
            <person name="Clermont K."/>
            <person name="Krom N."/>
            <person name="Kubenka K."/>
            <person name="Mamidi S."/>
            <person name="Mattison C."/>
            <person name="Monteros M."/>
            <person name="Pisani C."/>
            <person name="Plott C."/>
            <person name="Rajasekar S."/>
            <person name="Rhein H.S."/>
            <person name="Rohla C."/>
            <person name="Song M."/>
            <person name="Hilaire R.S."/>
            <person name="Shu S."/>
            <person name="Wells L."/>
            <person name="Wang X."/>
            <person name="Webber J."/>
            <person name="Heerema R.J."/>
            <person name="Klein P."/>
            <person name="Conner P."/>
            <person name="Grauke L."/>
            <person name="Grimwood J."/>
            <person name="Schmutz J."/>
            <person name="Randall J.J."/>
        </authorList>
    </citation>
    <scope>NUCLEOTIDE SEQUENCE</scope>
    <source>
        <tissue evidence="8">Leaf</tissue>
    </source>
</reference>
<dbReference type="AlphaFoldDB" id="A0A922FEI6"/>
<evidence type="ECO:0000256" key="7">
    <source>
        <dbReference type="SAM" id="MobiDB-lite"/>
    </source>
</evidence>
<evidence type="ECO:0000256" key="1">
    <source>
        <dbReference type="ARBA" id="ARBA00004123"/>
    </source>
</evidence>
<keyword evidence="4 6" id="KW-0804">Transcription</keyword>
<dbReference type="GO" id="GO:0003677">
    <property type="term" value="F:DNA binding"/>
    <property type="evidence" value="ECO:0007669"/>
    <property type="project" value="UniProtKB-KW"/>
</dbReference>
<comment type="subunit">
    <text evidence="6">Heterotrimer.</text>
</comment>
<gene>
    <name evidence="8" type="ORF">I3842_04G144200</name>
</gene>
<feature type="compositionally biased region" description="Basic and acidic residues" evidence="7">
    <location>
        <begin position="307"/>
        <end position="316"/>
    </location>
</feature>
<dbReference type="SMART" id="SM00521">
    <property type="entry name" value="CBF"/>
    <property type="match status" value="1"/>
</dbReference>
<evidence type="ECO:0000256" key="2">
    <source>
        <dbReference type="ARBA" id="ARBA00023015"/>
    </source>
</evidence>
<accession>A0A922FEI6</accession>
<dbReference type="PROSITE" id="PS51152">
    <property type="entry name" value="NFYA_HAP2_2"/>
    <property type="match status" value="1"/>
</dbReference>
<keyword evidence="3 6" id="KW-0238">DNA-binding</keyword>
<sequence length="373" mass="41128">MPSFTANCPLWWNSDVHRIPPALSENACLKAGSPPQLCHDAKHLGLQLPIQESATIQLTGQSNPKADRDEGCVGDVEGQKKPFMLNNPDIISNPSQVAHNYLMSRVSHAYAEPCLLTTYGPPAIIQPQMVGRAPARVPLPLDFSDDGPIYVNPKQYHGILRRRQSRAKLEAKKKVVKTRKPYLHESRHRHALNRVRGSGGRFVSTRKLHNPDPATTSNSHCVSGSIDLLSSKTMSEFDSHRFVASQDVSSLTTCSNINSKDNNKFQLRDPRFSGTFPPTGGRGSMQCNGGLVSGGTQHCASVVRRTTPPEENRESTVNRQRTTRVNTAGCSPPCRPVTVGPSTVFPLIGWRLLIVVYLERENLESRNCLQKKG</sequence>
<evidence type="ECO:0000256" key="4">
    <source>
        <dbReference type="ARBA" id="ARBA00023163"/>
    </source>
</evidence>
<dbReference type="InterPro" id="IPR001289">
    <property type="entry name" value="NFYA"/>
</dbReference>
<dbReference type="Proteomes" id="UP000811246">
    <property type="component" value="Chromosome 4"/>
</dbReference>
<comment type="caution">
    <text evidence="8">The sequence shown here is derived from an EMBL/GenBank/DDBJ whole genome shotgun (WGS) entry which is preliminary data.</text>
</comment>
<evidence type="ECO:0000256" key="3">
    <source>
        <dbReference type="ARBA" id="ARBA00023125"/>
    </source>
</evidence>
<feature type="compositionally biased region" description="Low complexity" evidence="7">
    <location>
        <begin position="317"/>
        <end position="327"/>
    </location>
</feature>
<evidence type="ECO:0000313" key="8">
    <source>
        <dbReference type="EMBL" id="KAG6718320.1"/>
    </source>
</evidence>
<feature type="region of interest" description="Disordered" evidence="7">
    <location>
        <begin position="305"/>
        <end position="329"/>
    </location>
</feature>
<comment type="subcellular location">
    <subcellularLocation>
        <location evidence="1 6">Nucleus</location>
    </subcellularLocation>
</comment>
<proteinExistence type="inferred from homology"/>
<keyword evidence="5 6" id="KW-0539">Nucleus</keyword>
<keyword evidence="2 6" id="KW-0805">Transcription regulation</keyword>
<organism evidence="8 9">
    <name type="scientific">Carya illinoinensis</name>
    <name type="common">Pecan</name>
    <dbReference type="NCBI Taxonomy" id="32201"/>
    <lineage>
        <taxon>Eukaryota</taxon>
        <taxon>Viridiplantae</taxon>
        <taxon>Streptophyta</taxon>
        <taxon>Embryophyta</taxon>
        <taxon>Tracheophyta</taxon>
        <taxon>Spermatophyta</taxon>
        <taxon>Magnoliopsida</taxon>
        <taxon>eudicotyledons</taxon>
        <taxon>Gunneridae</taxon>
        <taxon>Pentapetalae</taxon>
        <taxon>rosids</taxon>
        <taxon>fabids</taxon>
        <taxon>Fagales</taxon>
        <taxon>Juglandaceae</taxon>
        <taxon>Carya</taxon>
    </lineage>
</organism>
<dbReference type="GO" id="GO:0005634">
    <property type="term" value="C:nucleus"/>
    <property type="evidence" value="ECO:0007669"/>
    <property type="project" value="UniProtKB-SubCell"/>
</dbReference>
<evidence type="ECO:0000256" key="5">
    <source>
        <dbReference type="ARBA" id="ARBA00023242"/>
    </source>
</evidence>
<name>A0A922FEI6_CARIL</name>
<evidence type="ECO:0000313" key="9">
    <source>
        <dbReference type="Proteomes" id="UP000811246"/>
    </source>
</evidence>
<comment type="similarity">
    <text evidence="6">Belongs to the NFYA/HAP2 subunit family.</text>
</comment>
<dbReference type="Pfam" id="PF02045">
    <property type="entry name" value="CBFB_NFYA"/>
    <property type="match status" value="1"/>
</dbReference>